<evidence type="ECO:0000256" key="2">
    <source>
        <dbReference type="ARBA" id="ARBA00005851"/>
    </source>
</evidence>
<dbReference type="SUPFAM" id="SSF55331">
    <property type="entry name" value="Tautomerase/MIF"/>
    <property type="match status" value="1"/>
</dbReference>
<dbReference type="Proteomes" id="UP001148018">
    <property type="component" value="Unassembled WGS sequence"/>
</dbReference>
<dbReference type="Gene3D" id="3.30.429.10">
    <property type="entry name" value="Macrophage Migration Inhibitory Factor"/>
    <property type="match status" value="1"/>
</dbReference>
<evidence type="ECO:0000256" key="12">
    <source>
        <dbReference type="ARBA" id="ARBA00041912"/>
    </source>
</evidence>
<evidence type="ECO:0000256" key="13">
    <source>
        <dbReference type="ARBA" id="ARBA00042730"/>
    </source>
</evidence>
<keyword evidence="5" id="KW-0413">Isomerase</keyword>
<evidence type="ECO:0000256" key="9">
    <source>
        <dbReference type="ARBA" id="ARBA00039086"/>
    </source>
</evidence>
<dbReference type="InterPro" id="IPR001398">
    <property type="entry name" value="Macrophage_inhib_fac"/>
</dbReference>
<evidence type="ECO:0000256" key="7">
    <source>
        <dbReference type="ARBA" id="ARBA00036823"/>
    </source>
</evidence>
<dbReference type="Pfam" id="PF01187">
    <property type="entry name" value="MIF"/>
    <property type="match status" value="1"/>
</dbReference>
<evidence type="ECO:0000313" key="14">
    <source>
        <dbReference type="EMBL" id="KAJ3587664.1"/>
    </source>
</evidence>
<proteinExistence type="inferred from homology"/>
<name>A0A9Q0I6H9_9TELE</name>
<keyword evidence="15" id="KW-1185">Reference proteome</keyword>
<gene>
    <name evidence="14" type="ORF">NHX12_011261</name>
</gene>
<comment type="catalytic activity">
    <reaction evidence="7">
        <text>L-dopachrome = 5,6-dihydroxyindole-2-carboxylate</text>
        <dbReference type="Rhea" id="RHEA:13041"/>
        <dbReference type="ChEBI" id="CHEBI:16875"/>
        <dbReference type="ChEBI" id="CHEBI:57509"/>
        <dbReference type="EC" id="5.3.3.12"/>
    </reaction>
</comment>
<dbReference type="InterPro" id="IPR014347">
    <property type="entry name" value="Tautomerase/MIF_sf"/>
</dbReference>
<comment type="catalytic activity">
    <reaction evidence="6">
        <text>3-phenylpyruvate = enol-phenylpyruvate</text>
        <dbReference type="Rhea" id="RHEA:17097"/>
        <dbReference type="ChEBI" id="CHEBI:16815"/>
        <dbReference type="ChEBI" id="CHEBI:18005"/>
        <dbReference type="EC" id="5.3.2.1"/>
    </reaction>
</comment>
<dbReference type="GO" id="GO:0005125">
    <property type="term" value="F:cytokine activity"/>
    <property type="evidence" value="ECO:0007669"/>
    <property type="project" value="UniProtKB-KW"/>
</dbReference>
<evidence type="ECO:0000256" key="5">
    <source>
        <dbReference type="ARBA" id="ARBA00023235"/>
    </source>
</evidence>
<evidence type="ECO:0000256" key="8">
    <source>
        <dbReference type="ARBA" id="ARBA00038932"/>
    </source>
</evidence>
<evidence type="ECO:0000256" key="10">
    <source>
        <dbReference type="ARBA" id="ARBA00039619"/>
    </source>
</evidence>
<comment type="subcellular location">
    <subcellularLocation>
        <location evidence="1">Secreted</location>
    </subcellularLocation>
</comment>
<comment type="similarity">
    <text evidence="2">Belongs to the MIF family.</text>
</comment>
<dbReference type="EC" id="5.3.2.1" evidence="9"/>
<dbReference type="OrthoDB" id="255819at2759"/>
<evidence type="ECO:0000256" key="3">
    <source>
        <dbReference type="ARBA" id="ARBA00022514"/>
    </source>
</evidence>
<evidence type="ECO:0000313" key="15">
    <source>
        <dbReference type="Proteomes" id="UP001148018"/>
    </source>
</evidence>
<reference evidence="14" key="1">
    <citation type="submission" date="2022-07" db="EMBL/GenBank/DDBJ databases">
        <title>Chromosome-level genome of Muraenolepis orangiensis.</title>
        <authorList>
            <person name="Kim J."/>
        </authorList>
    </citation>
    <scope>NUCLEOTIDE SEQUENCE</scope>
    <source>
        <strain evidence="14">KU_S4_2022</strain>
        <tissue evidence="14">Muscle</tissue>
    </source>
</reference>
<evidence type="ECO:0000256" key="1">
    <source>
        <dbReference type="ARBA" id="ARBA00004613"/>
    </source>
</evidence>
<dbReference type="GO" id="GO:0050178">
    <property type="term" value="F:phenylpyruvate tautomerase activity"/>
    <property type="evidence" value="ECO:0007669"/>
    <property type="project" value="UniProtKB-EC"/>
</dbReference>
<dbReference type="EC" id="5.3.3.12" evidence="8"/>
<dbReference type="GO" id="GO:0005615">
    <property type="term" value="C:extracellular space"/>
    <property type="evidence" value="ECO:0007669"/>
    <property type="project" value="UniProtKB-KW"/>
</dbReference>
<evidence type="ECO:0000256" key="6">
    <source>
        <dbReference type="ARBA" id="ARBA00036735"/>
    </source>
</evidence>
<dbReference type="PANTHER" id="PTHR11954">
    <property type="entry name" value="D-DOPACHROME DECARBOXYLASE"/>
    <property type="match status" value="1"/>
</dbReference>
<evidence type="ECO:0000256" key="4">
    <source>
        <dbReference type="ARBA" id="ARBA00022525"/>
    </source>
</evidence>
<sequence length="150" mass="16415">MRHMHLRTLVQSSCKNTHTHTHTYTTSAHTYTTSAAMPMFTVHTNVARSAVPAAFVSEATVELAKALRKPEQYVAVRVNPDQMMVFGGTDDPCALCSLGSIGGIDGLQEKHTKLLSELLKKHLGIPSDRVYISFENLKAANVGWNNSTFG</sequence>
<keyword evidence="3" id="KW-0202">Cytokine</keyword>
<dbReference type="EMBL" id="JANIIK010000116">
    <property type="protein sequence ID" value="KAJ3587664.1"/>
    <property type="molecule type" value="Genomic_DNA"/>
</dbReference>
<evidence type="ECO:0000256" key="11">
    <source>
        <dbReference type="ARBA" id="ARBA00041631"/>
    </source>
</evidence>
<dbReference type="GO" id="GO:0004167">
    <property type="term" value="F:dopachrome isomerase activity"/>
    <property type="evidence" value="ECO:0007669"/>
    <property type="project" value="UniProtKB-EC"/>
</dbReference>
<comment type="caution">
    <text evidence="14">The sequence shown here is derived from an EMBL/GenBank/DDBJ whole genome shotgun (WGS) entry which is preliminary data.</text>
</comment>
<protein>
    <recommendedName>
        <fullName evidence="10">Macrophage migration inhibitory factor</fullName>
        <ecNumber evidence="9">5.3.2.1</ecNumber>
        <ecNumber evidence="8">5.3.3.12</ecNumber>
    </recommendedName>
    <alternativeName>
        <fullName evidence="13">L-dopachrome isomerase</fullName>
    </alternativeName>
    <alternativeName>
        <fullName evidence="11">L-dopachrome tautomerase</fullName>
    </alternativeName>
    <alternativeName>
        <fullName evidence="12">Phenylpyruvate tautomerase</fullName>
    </alternativeName>
</protein>
<dbReference type="AlphaFoldDB" id="A0A9Q0I6H9"/>
<accession>A0A9Q0I6H9</accession>
<keyword evidence="4" id="KW-0964">Secreted</keyword>
<organism evidence="14 15">
    <name type="scientific">Muraenolepis orangiensis</name>
    <name type="common">Patagonian moray cod</name>
    <dbReference type="NCBI Taxonomy" id="630683"/>
    <lineage>
        <taxon>Eukaryota</taxon>
        <taxon>Metazoa</taxon>
        <taxon>Chordata</taxon>
        <taxon>Craniata</taxon>
        <taxon>Vertebrata</taxon>
        <taxon>Euteleostomi</taxon>
        <taxon>Actinopterygii</taxon>
        <taxon>Neopterygii</taxon>
        <taxon>Teleostei</taxon>
        <taxon>Neoteleostei</taxon>
        <taxon>Acanthomorphata</taxon>
        <taxon>Zeiogadaria</taxon>
        <taxon>Gadariae</taxon>
        <taxon>Gadiformes</taxon>
        <taxon>Muraenolepidoidei</taxon>
        <taxon>Muraenolepididae</taxon>
        <taxon>Muraenolepis</taxon>
    </lineage>
</organism>
<dbReference type="PANTHER" id="PTHR11954:SF6">
    <property type="entry name" value="MACROPHAGE MIGRATION INHIBITORY FACTOR"/>
    <property type="match status" value="1"/>
</dbReference>